<evidence type="ECO:0000313" key="1">
    <source>
        <dbReference type="EMBL" id="KAF6017888.1"/>
    </source>
</evidence>
<accession>A0A7J7IXD7</accession>
<sequence>MYIIIICRVHNVVWDYKLLNKHMQLGKQDSLINLVTKYNPATWKVAQMRLSSMIWKMNIQLRKQIQRKKAAWGLLALKRWV</sequence>
<dbReference type="EMBL" id="VXIV02003352">
    <property type="protein sequence ID" value="KAF6017888.1"/>
    <property type="molecule type" value="Genomic_DNA"/>
</dbReference>
<reference evidence="1" key="1">
    <citation type="submission" date="2020-06" db="EMBL/GenBank/DDBJ databases">
        <title>Draft genome of Bugula neritina, a colonial animal packing powerful symbionts and potential medicines.</title>
        <authorList>
            <person name="Rayko M."/>
        </authorList>
    </citation>
    <scope>NUCLEOTIDE SEQUENCE [LARGE SCALE GENOMIC DNA]</scope>
    <source>
        <strain evidence="1">Kwan_BN1</strain>
    </source>
</reference>
<dbReference type="Proteomes" id="UP000593567">
    <property type="component" value="Unassembled WGS sequence"/>
</dbReference>
<gene>
    <name evidence="1" type="ORF">EB796_023799</name>
</gene>
<protein>
    <submittedName>
        <fullName evidence="1">Uncharacterized protein</fullName>
    </submittedName>
</protein>
<dbReference type="AlphaFoldDB" id="A0A7J7IXD7"/>
<comment type="caution">
    <text evidence="1">The sequence shown here is derived from an EMBL/GenBank/DDBJ whole genome shotgun (WGS) entry which is preliminary data.</text>
</comment>
<organism evidence="1 2">
    <name type="scientific">Bugula neritina</name>
    <name type="common">Brown bryozoan</name>
    <name type="synonym">Sertularia neritina</name>
    <dbReference type="NCBI Taxonomy" id="10212"/>
    <lineage>
        <taxon>Eukaryota</taxon>
        <taxon>Metazoa</taxon>
        <taxon>Spiralia</taxon>
        <taxon>Lophotrochozoa</taxon>
        <taxon>Bryozoa</taxon>
        <taxon>Gymnolaemata</taxon>
        <taxon>Cheilostomatida</taxon>
        <taxon>Flustrina</taxon>
        <taxon>Buguloidea</taxon>
        <taxon>Bugulidae</taxon>
        <taxon>Bugula</taxon>
    </lineage>
</organism>
<proteinExistence type="predicted"/>
<evidence type="ECO:0000313" key="2">
    <source>
        <dbReference type="Proteomes" id="UP000593567"/>
    </source>
</evidence>
<name>A0A7J7IXD7_BUGNE</name>
<keyword evidence="2" id="KW-1185">Reference proteome</keyword>